<evidence type="ECO:0000256" key="11">
    <source>
        <dbReference type="SAM" id="Phobius"/>
    </source>
</evidence>
<keyword evidence="9" id="KW-0349">Heme</keyword>
<dbReference type="GO" id="GO:0098552">
    <property type="term" value="C:side of membrane"/>
    <property type="evidence" value="ECO:0007669"/>
    <property type="project" value="UniProtKB-KW"/>
</dbReference>
<keyword evidence="7 9" id="KW-1015">Disulfide bond</keyword>
<evidence type="ECO:0000256" key="5">
    <source>
        <dbReference type="ARBA" id="ARBA00022622"/>
    </source>
</evidence>
<feature type="region of interest" description="Disordered" evidence="10">
    <location>
        <begin position="317"/>
        <end position="338"/>
    </location>
</feature>
<evidence type="ECO:0000256" key="9">
    <source>
        <dbReference type="PROSITE-ProRule" id="PRU01356"/>
    </source>
</evidence>
<keyword evidence="6 12" id="KW-0732">Signal</keyword>
<evidence type="ECO:0000256" key="2">
    <source>
        <dbReference type="ARBA" id="ARBA00004613"/>
    </source>
</evidence>
<keyword evidence="11" id="KW-0472">Membrane</keyword>
<feature type="disulfide bond" evidence="9">
    <location>
        <begin position="47"/>
        <end position="54"/>
    </location>
</feature>
<comment type="caution">
    <text evidence="14">The sequence shown here is derived from an EMBL/GenBank/DDBJ whole genome shotgun (WGS) entry which is preliminary data.</text>
</comment>
<comment type="caution">
    <text evidence="9">Lacks conserved residue(s) required for the propagation of feature annotation.</text>
</comment>
<evidence type="ECO:0000256" key="1">
    <source>
        <dbReference type="ARBA" id="ARBA00004589"/>
    </source>
</evidence>
<feature type="compositionally biased region" description="Polar residues" evidence="10">
    <location>
        <begin position="327"/>
        <end position="338"/>
    </location>
</feature>
<evidence type="ECO:0000256" key="10">
    <source>
        <dbReference type="SAM" id="MobiDB-lite"/>
    </source>
</evidence>
<evidence type="ECO:0000256" key="6">
    <source>
        <dbReference type="ARBA" id="ARBA00022729"/>
    </source>
</evidence>
<feature type="region of interest" description="Disordered" evidence="10">
    <location>
        <begin position="432"/>
        <end position="460"/>
    </location>
</feature>
<keyword evidence="11" id="KW-1133">Transmembrane helix</keyword>
<evidence type="ECO:0000259" key="13">
    <source>
        <dbReference type="PROSITE" id="PS52012"/>
    </source>
</evidence>
<evidence type="ECO:0000313" key="14">
    <source>
        <dbReference type="EMBL" id="CAF9932833.1"/>
    </source>
</evidence>
<feature type="disulfide bond" evidence="9">
    <location>
        <begin position="56"/>
        <end position="89"/>
    </location>
</feature>
<evidence type="ECO:0000256" key="12">
    <source>
        <dbReference type="SAM" id="SignalP"/>
    </source>
</evidence>
<dbReference type="Pfam" id="PF05730">
    <property type="entry name" value="CFEM"/>
    <property type="match status" value="1"/>
</dbReference>
<proteinExistence type="inferred from homology"/>
<feature type="binding site" description="axial binding residue" evidence="9">
    <location>
        <position position="51"/>
    </location>
    <ligand>
        <name>heme</name>
        <dbReference type="ChEBI" id="CHEBI:30413"/>
    </ligand>
    <ligandPart>
        <name>Fe</name>
        <dbReference type="ChEBI" id="CHEBI:18248"/>
    </ligandPart>
</feature>
<feature type="transmembrane region" description="Helical" evidence="11">
    <location>
        <begin position="276"/>
        <end position="298"/>
    </location>
</feature>
<name>A0A8H3G472_9LECA</name>
<keyword evidence="9" id="KW-0408">Iron</keyword>
<feature type="domain" description="CFEM" evidence="13">
    <location>
        <begin position="4"/>
        <end position="116"/>
    </location>
</feature>
<keyword evidence="5" id="KW-0336">GPI-anchor</keyword>
<organism evidence="14 15">
    <name type="scientific">Gomphillus americanus</name>
    <dbReference type="NCBI Taxonomy" id="1940652"/>
    <lineage>
        <taxon>Eukaryota</taxon>
        <taxon>Fungi</taxon>
        <taxon>Dikarya</taxon>
        <taxon>Ascomycota</taxon>
        <taxon>Pezizomycotina</taxon>
        <taxon>Lecanoromycetes</taxon>
        <taxon>OSLEUM clade</taxon>
        <taxon>Ostropomycetidae</taxon>
        <taxon>Ostropales</taxon>
        <taxon>Graphidaceae</taxon>
        <taxon>Gomphilloideae</taxon>
        <taxon>Gomphillus</taxon>
    </lineage>
</organism>
<dbReference type="GO" id="GO:0046872">
    <property type="term" value="F:metal ion binding"/>
    <property type="evidence" value="ECO:0007669"/>
    <property type="project" value="UniProtKB-UniRule"/>
</dbReference>
<accession>A0A8H3G472</accession>
<dbReference type="PROSITE" id="PS52012">
    <property type="entry name" value="CFEM"/>
    <property type="match status" value="1"/>
</dbReference>
<keyword evidence="8" id="KW-0449">Lipoprotein</keyword>
<evidence type="ECO:0000256" key="7">
    <source>
        <dbReference type="ARBA" id="ARBA00023157"/>
    </source>
</evidence>
<keyword evidence="11" id="KW-0812">Transmembrane</keyword>
<dbReference type="GO" id="GO:0005576">
    <property type="term" value="C:extracellular region"/>
    <property type="evidence" value="ECO:0007669"/>
    <property type="project" value="UniProtKB-SubCell"/>
</dbReference>
<reference evidence="14" key="1">
    <citation type="submission" date="2021-03" db="EMBL/GenBank/DDBJ databases">
        <authorList>
            <person name="Tagirdzhanova G."/>
        </authorList>
    </citation>
    <scope>NUCLEOTIDE SEQUENCE</scope>
</reference>
<feature type="chain" id="PRO_5034930506" description="CFEM domain-containing protein" evidence="12">
    <location>
        <begin position="19"/>
        <end position="460"/>
    </location>
</feature>
<evidence type="ECO:0000256" key="4">
    <source>
        <dbReference type="ARBA" id="ARBA00022525"/>
    </source>
</evidence>
<dbReference type="SMART" id="SM00747">
    <property type="entry name" value="CFEM"/>
    <property type="match status" value="1"/>
</dbReference>
<gene>
    <name evidence="14" type="ORF">GOMPHAMPRED_006677</name>
</gene>
<sequence length="460" mass="48418">MSWSLVALLTIQATPLLAQIPAGINVSAVPACSVGCLENYTGEAKGCSVSDFKCLCSSTPYINAISCCIEKSCSTTDQEATLQFEIEVCNMYNISIPNFLGCSPLSSSISYGAGSLGTSQAPSGVATSTILTVAAAFTTSTGGPVAQYQGAALMTGTCTHPYIATTSISQGGILNYPWTGCSDEHPDCCPWQLDSQGPLTGCPADYVTTSGACCPFGWSVYSSTLAGQTPCVAAASVALVPPASTQTSNQIISNQVFSLRYILAAPSTGLSMSAQIGIGIGVGLGGLLFIALTAYLLWKRRNVEHLKQATIYRSQHEMMRDQPAKSLHSSTPYSPTLARQDSDALRELHSPDALTFSARSQKSGTNWSAITPITPATPALPPIELAGSTFIYEHHPALRPAPEAIGIAQTLSRLPGEVYISPLHSTESLPIRRVGTPAPTETYRPPFQSAENLVTHRTEP</sequence>
<evidence type="ECO:0000256" key="3">
    <source>
        <dbReference type="ARBA" id="ARBA00010031"/>
    </source>
</evidence>
<keyword evidence="15" id="KW-1185">Reference proteome</keyword>
<comment type="subcellular location">
    <subcellularLocation>
        <location evidence="1">Membrane</location>
        <topology evidence="1">Lipid-anchor</topology>
        <topology evidence="1">GPI-anchor</topology>
    </subcellularLocation>
    <subcellularLocation>
        <location evidence="2">Secreted</location>
    </subcellularLocation>
</comment>
<keyword evidence="5" id="KW-0325">Glycoprotein</keyword>
<evidence type="ECO:0000313" key="15">
    <source>
        <dbReference type="Proteomes" id="UP000664169"/>
    </source>
</evidence>
<keyword evidence="9" id="KW-0479">Metal-binding</keyword>
<comment type="similarity">
    <text evidence="3">Belongs to the RBT5 family.</text>
</comment>
<evidence type="ECO:0000256" key="8">
    <source>
        <dbReference type="ARBA" id="ARBA00023288"/>
    </source>
</evidence>
<keyword evidence="4" id="KW-0964">Secreted</keyword>
<feature type="signal peptide" evidence="12">
    <location>
        <begin position="1"/>
        <end position="18"/>
    </location>
</feature>
<dbReference type="OrthoDB" id="3065412at2759"/>
<dbReference type="AlphaFoldDB" id="A0A8H3G472"/>
<dbReference type="InterPro" id="IPR008427">
    <property type="entry name" value="Extracellular_membr_CFEM_dom"/>
</dbReference>
<dbReference type="EMBL" id="CAJPDQ010000048">
    <property type="protein sequence ID" value="CAF9932833.1"/>
    <property type="molecule type" value="Genomic_DNA"/>
</dbReference>
<dbReference type="Proteomes" id="UP000664169">
    <property type="component" value="Unassembled WGS sequence"/>
</dbReference>
<protein>
    <recommendedName>
        <fullName evidence="13">CFEM domain-containing protein</fullName>
    </recommendedName>
</protein>